<feature type="signal peptide" evidence="1">
    <location>
        <begin position="1"/>
        <end position="22"/>
    </location>
</feature>
<evidence type="ECO:0000313" key="4">
    <source>
        <dbReference type="Proteomes" id="UP001430065"/>
    </source>
</evidence>
<name>A0ABS2JYC0_9GAMM</name>
<dbReference type="EMBL" id="JADIKC010000009">
    <property type="protein sequence ID" value="MBM7123083.1"/>
    <property type="molecule type" value="Genomic_DNA"/>
</dbReference>
<keyword evidence="4" id="KW-1185">Reference proteome</keyword>
<dbReference type="InterPro" id="IPR027843">
    <property type="entry name" value="DUF4440"/>
</dbReference>
<evidence type="ECO:0000256" key="1">
    <source>
        <dbReference type="SAM" id="SignalP"/>
    </source>
</evidence>
<dbReference type="RefSeq" id="WP_204637535.1">
    <property type="nucleotide sequence ID" value="NZ_JADIKC010000009.1"/>
</dbReference>
<gene>
    <name evidence="3" type="ORF">ISP20_18090</name>
</gene>
<evidence type="ECO:0000313" key="3">
    <source>
        <dbReference type="EMBL" id="MBM7123083.1"/>
    </source>
</evidence>
<accession>A0ABS2JYC0</accession>
<proteinExistence type="predicted"/>
<reference evidence="3 4" key="1">
    <citation type="submission" date="2020-10" db="EMBL/GenBank/DDBJ databases">
        <title>Phylogeny of dyella-like bacteria.</title>
        <authorList>
            <person name="Fu J."/>
        </authorList>
    </citation>
    <scope>NUCLEOTIDE SEQUENCE [LARGE SCALE GENOMIC DNA]</scope>
    <source>
        <strain evidence="3 4">THG-B117</strain>
    </source>
</reference>
<feature type="chain" id="PRO_5045952549" evidence="1">
    <location>
        <begin position="23"/>
        <end position="161"/>
    </location>
</feature>
<dbReference type="Pfam" id="PF14534">
    <property type="entry name" value="DUF4440"/>
    <property type="match status" value="1"/>
</dbReference>
<organism evidence="3 4">
    <name type="scientific">Dyella kyungheensis</name>
    <dbReference type="NCBI Taxonomy" id="1242174"/>
    <lineage>
        <taxon>Bacteria</taxon>
        <taxon>Pseudomonadati</taxon>
        <taxon>Pseudomonadota</taxon>
        <taxon>Gammaproteobacteria</taxon>
        <taxon>Lysobacterales</taxon>
        <taxon>Rhodanobacteraceae</taxon>
        <taxon>Dyella</taxon>
    </lineage>
</organism>
<dbReference type="Gene3D" id="3.10.450.50">
    <property type="match status" value="1"/>
</dbReference>
<dbReference type="SUPFAM" id="SSF54427">
    <property type="entry name" value="NTF2-like"/>
    <property type="match status" value="1"/>
</dbReference>
<dbReference type="Proteomes" id="UP001430065">
    <property type="component" value="Unassembled WGS sequence"/>
</dbReference>
<keyword evidence="1" id="KW-0732">Signal</keyword>
<feature type="domain" description="DUF4440" evidence="2">
    <location>
        <begin position="43"/>
        <end position="149"/>
    </location>
</feature>
<sequence length="161" mass="17292">MLRHTRSLVALATLCMIGATYASKGPTPPGPHEGERTEAGALAADDHWLRAEVDGDTAFLERMLLPGYRSIGATGVSHSREQIIAGAVKNKDSDAMKEKVAAWRKEDPTEIAVLQHGDIAIVSFYNPALGPDKGVRSSDILVYEDGGWHAVYSQHAAAKSQ</sequence>
<protein>
    <submittedName>
        <fullName evidence="3">Nuclear transport factor 2 family protein</fullName>
    </submittedName>
</protein>
<evidence type="ECO:0000259" key="2">
    <source>
        <dbReference type="Pfam" id="PF14534"/>
    </source>
</evidence>
<comment type="caution">
    <text evidence="3">The sequence shown here is derived from an EMBL/GenBank/DDBJ whole genome shotgun (WGS) entry which is preliminary data.</text>
</comment>
<dbReference type="InterPro" id="IPR032710">
    <property type="entry name" value="NTF2-like_dom_sf"/>
</dbReference>